<accession>A0AB40BYY0</accession>
<dbReference type="AlphaFoldDB" id="A0AB40BYY0"/>
<dbReference type="SUPFAM" id="SSF118290">
    <property type="entry name" value="WRKY DNA-binding domain"/>
    <property type="match status" value="2"/>
</dbReference>
<dbReference type="RefSeq" id="XP_039132655.1">
    <property type="nucleotide sequence ID" value="XM_039276721.1"/>
</dbReference>
<name>A0AB40BYY0_DIOCR</name>
<evidence type="ECO:0000256" key="4">
    <source>
        <dbReference type="ARBA" id="ARBA00023163"/>
    </source>
</evidence>
<protein>
    <submittedName>
        <fullName evidence="8">Probable WRKY transcription factor 54 isoform X1</fullName>
    </submittedName>
</protein>
<dbReference type="GeneID" id="120269384"/>
<sequence length="287" mass="32578">MEKKVMNIKAAAMMEISRALGLISYLQAYLCPLIPAKKEMEQATNLLQEIMSSLLQSVTILNSIAAADQRIPYEDTATTVKRRRVHDSTRIVTTNPFCDGYQWKKYGEKDIKNSDFRRKYGLKDIKNSMFPRTYYKCTNEECKARKKVQQQDKNMPSNFMVIYDMQHICNNTVQETKKNLLSPSTSTINFGSILESSSFMMDNINQQEQTLSSISDQFQITNTVLYNDNISVAKAVQGAESTGDNMAGIFSPLSPLDCNEIQNALELFNLVDHEDGSFAEDEDDSLF</sequence>
<dbReference type="InterPro" id="IPR044810">
    <property type="entry name" value="WRKY_plant"/>
</dbReference>
<evidence type="ECO:0000313" key="8">
    <source>
        <dbReference type="RefSeq" id="XP_039132655.1"/>
    </source>
</evidence>
<keyword evidence="5" id="KW-0539">Nucleus</keyword>
<proteinExistence type="predicted"/>
<dbReference type="PANTHER" id="PTHR31282">
    <property type="entry name" value="WRKY TRANSCRIPTION FACTOR 21-RELATED"/>
    <property type="match status" value="1"/>
</dbReference>
<dbReference type="InterPro" id="IPR003657">
    <property type="entry name" value="WRKY_dom"/>
</dbReference>
<comment type="subcellular location">
    <subcellularLocation>
        <location evidence="1">Nucleus</location>
    </subcellularLocation>
</comment>
<evidence type="ECO:0000256" key="2">
    <source>
        <dbReference type="ARBA" id="ARBA00023015"/>
    </source>
</evidence>
<dbReference type="Proteomes" id="UP001515500">
    <property type="component" value="Chromosome 9"/>
</dbReference>
<dbReference type="InterPro" id="IPR036576">
    <property type="entry name" value="WRKY_dom_sf"/>
</dbReference>
<evidence type="ECO:0000256" key="3">
    <source>
        <dbReference type="ARBA" id="ARBA00023125"/>
    </source>
</evidence>
<keyword evidence="3" id="KW-0238">DNA-binding</keyword>
<keyword evidence="4" id="KW-0804">Transcription</keyword>
<dbReference type="Pfam" id="PF03106">
    <property type="entry name" value="WRKY"/>
    <property type="match status" value="1"/>
</dbReference>
<dbReference type="GO" id="GO:0003700">
    <property type="term" value="F:DNA-binding transcription factor activity"/>
    <property type="evidence" value="ECO:0007669"/>
    <property type="project" value="InterPro"/>
</dbReference>
<dbReference type="Gene3D" id="2.20.25.80">
    <property type="entry name" value="WRKY domain"/>
    <property type="match status" value="2"/>
</dbReference>
<feature type="domain" description="WRKY" evidence="6">
    <location>
        <begin position="118"/>
        <end position="167"/>
    </location>
</feature>
<evidence type="ECO:0000313" key="7">
    <source>
        <dbReference type="Proteomes" id="UP001515500"/>
    </source>
</evidence>
<evidence type="ECO:0000259" key="6">
    <source>
        <dbReference type="PROSITE" id="PS50811"/>
    </source>
</evidence>
<evidence type="ECO:0000256" key="5">
    <source>
        <dbReference type="ARBA" id="ARBA00023242"/>
    </source>
</evidence>
<evidence type="ECO:0000256" key="1">
    <source>
        <dbReference type="ARBA" id="ARBA00004123"/>
    </source>
</evidence>
<reference evidence="8" key="1">
    <citation type="submission" date="2025-08" db="UniProtKB">
        <authorList>
            <consortium name="RefSeq"/>
        </authorList>
    </citation>
    <scope>IDENTIFICATION</scope>
</reference>
<keyword evidence="2" id="KW-0805">Transcription regulation</keyword>
<organism evidence="7 8">
    <name type="scientific">Dioscorea cayennensis subsp. rotundata</name>
    <name type="common">White Guinea yam</name>
    <name type="synonym">Dioscorea rotundata</name>
    <dbReference type="NCBI Taxonomy" id="55577"/>
    <lineage>
        <taxon>Eukaryota</taxon>
        <taxon>Viridiplantae</taxon>
        <taxon>Streptophyta</taxon>
        <taxon>Embryophyta</taxon>
        <taxon>Tracheophyta</taxon>
        <taxon>Spermatophyta</taxon>
        <taxon>Magnoliopsida</taxon>
        <taxon>Liliopsida</taxon>
        <taxon>Dioscoreales</taxon>
        <taxon>Dioscoreaceae</taxon>
        <taxon>Dioscorea</taxon>
    </lineage>
</organism>
<dbReference type="SMART" id="SM00774">
    <property type="entry name" value="WRKY"/>
    <property type="match status" value="1"/>
</dbReference>
<keyword evidence="7" id="KW-1185">Reference proteome</keyword>
<dbReference type="GO" id="GO:0043565">
    <property type="term" value="F:sequence-specific DNA binding"/>
    <property type="evidence" value="ECO:0007669"/>
    <property type="project" value="InterPro"/>
</dbReference>
<gene>
    <name evidence="8" type="primary">LOC120269384</name>
</gene>
<dbReference type="PROSITE" id="PS50811">
    <property type="entry name" value="WRKY"/>
    <property type="match status" value="1"/>
</dbReference>
<dbReference type="GO" id="GO:0005634">
    <property type="term" value="C:nucleus"/>
    <property type="evidence" value="ECO:0007669"/>
    <property type="project" value="UniProtKB-SubCell"/>
</dbReference>